<dbReference type="OrthoDB" id="8716700at2"/>
<dbReference type="GO" id="GO:0016787">
    <property type="term" value="F:hydrolase activity"/>
    <property type="evidence" value="ECO:0007669"/>
    <property type="project" value="UniProtKB-KW"/>
</dbReference>
<accession>A0A285THN6</accession>
<dbReference type="AlphaFoldDB" id="A0A285THN6"/>
<dbReference type="Pfam" id="PF05013">
    <property type="entry name" value="FGase"/>
    <property type="match status" value="1"/>
</dbReference>
<keyword evidence="1" id="KW-0378">Hydrolase</keyword>
<evidence type="ECO:0000313" key="2">
    <source>
        <dbReference type="Proteomes" id="UP000219331"/>
    </source>
</evidence>
<dbReference type="RefSeq" id="WP_067336559.1">
    <property type="nucleotide sequence ID" value="NZ_MBQF01000002.1"/>
</dbReference>
<dbReference type="Gene3D" id="3.40.630.40">
    <property type="entry name" value="Zn-dependent exopeptidases"/>
    <property type="match status" value="1"/>
</dbReference>
<proteinExistence type="predicted"/>
<dbReference type="InterPro" id="IPR007709">
    <property type="entry name" value="N-FG_amidohydro"/>
</dbReference>
<protein>
    <submittedName>
        <fullName evidence="1">N-formylglutamate amidohydrolase</fullName>
    </submittedName>
</protein>
<gene>
    <name evidence="1" type="ORF">SAMN05421512_111122</name>
</gene>
<evidence type="ECO:0000313" key="1">
    <source>
        <dbReference type="EMBL" id="SOC21593.1"/>
    </source>
</evidence>
<keyword evidence="2" id="KW-1185">Reference proteome</keyword>
<dbReference type="SUPFAM" id="SSF53187">
    <property type="entry name" value="Zn-dependent exopeptidases"/>
    <property type="match status" value="1"/>
</dbReference>
<dbReference type="STRING" id="538381.GCA_001696535_01725"/>
<dbReference type="Proteomes" id="UP000219331">
    <property type="component" value="Unassembled WGS sequence"/>
</dbReference>
<organism evidence="1 2">
    <name type="scientific">Stappia indica</name>
    <dbReference type="NCBI Taxonomy" id="538381"/>
    <lineage>
        <taxon>Bacteria</taxon>
        <taxon>Pseudomonadati</taxon>
        <taxon>Pseudomonadota</taxon>
        <taxon>Alphaproteobacteria</taxon>
        <taxon>Hyphomicrobiales</taxon>
        <taxon>Stappiaceae</taxon>
        <taxon>Stappia</taxon>
    </lineage>
</organism>
<reference evidence="1 2" key="1">
    <citation type="submission" date="2017-08" db="EMBL/GenBank/DDBJ databases">
        <authorList>
            <person name="de Groot N.N."/>
        </authorList>
    </citation>
    <scope>NUCLEOTIDE SEQUENCE [LARGE SCALE GENOMIC DNA]</scope>
    <source>
        <strain evidence="1 2">USBA 352</strain>
    </source>
</reference>
<dbReference type="EMBL" id="OBML01000011">
    <property type="protein sequence ID" value="SOC21593.1"/>
    <property type="molecule type" value="Genomic_DNA"/>
</dbReference>
<name>A0A285THN6_9HYPH</name>
<sequence length="296" mass="33114">MQVVSGFEDTKPFDVLHPAEQSAPFVFNSPHSGRHYPLPFLQSSRLDALAIRRSEDAFVDELFAGVVELGAPLLCARFPRAYLDVNREPYELDPKMYEDRLPPYANSRSIRVAGGLGTIARVVGEAQEIYRTRLPVREALDRIETIYKPYHQTLRRLLARTHVAFGHAVLIDCHSMPSTIRSSDNGPRPDFILGDRYGTSCARSLIDQATDILRGMGYTVARNKPYAGGFITEHYGRPAKGLHALQVEINRSLYMDEARTDRSSGFAELSRDMRRFCEELVAGTDADLAPDALAAE</sequence>